<dbReference type="EMBL" id="OW240912">
    <property type="protein sequence ID" value="CAH2220288.1"/>
    <property type="molecule type" value="Genomic_DNA"/>
</dbReference>
<dbReference type="AlphaFoldDB" id="A0AAD1QZY5"/>
<evidence type="ECO:0000256" key="1">
    <source>
        <dbReference type="SAM" id="MobiDB-lite"/>
    </source>
</evidence>
<organism evidence="2 3">
    <name type="scientific">Pelobates cultripes</name>
    <name type="common">Western spadefoot toad</name>
    <dbReference type="NCBI Taxonomy" id="61616"/>
    <lineage>
        <taxon>Eukaryota</taxon>
        <taxon>Metazoa</taxon>
        <taxon>Chordata</taxon>
        <taxon>Craniata</taxon>
        <taxon>Vertebrata</taxon>
        <taxon>Euteleostomi</taxon>
        <taxon>Amphibia</taxon>
        <taxon>Batrachia</taxon>
        <taxon>Anura</taxon>
        <taxon>Pelobatoidea</taxon>
        <taxon>Pelobatidae</taxon>
        <taxon>Pelobates</taxon>
    </lineage>
</organism>
<feature type="region of interest" description="Disordered" evidence="1">
    <location>
        <begin position="1"/>
        <end position="51"/>
    </location>
</feature>
<accession>A0AAD1QZY5</accession>
<dbReference type="Proteomes" id="UP001295444">
    <property type="component" value="Chromosome 01"/>
</dbReference>
<feature type="compositionally biased region" description="Basic and acidic residues" evidence="1">
    <location>
        <begin position="18"/>
        <end position="35"/>
    </location>
</feature>
<proteinExistence type="predicted"/>
<gene>
    <name evidence="2" type="ORF">PECUL_23A047137</name>
</gene>
<sequence>MTLPQEAATADITQTCHPAKESKRQLEAQGGEKCRRAPYSGNSGIRSPSRWRTKMAEHHEAHRRVTASYPTESCAGLVPLLLQGQCPLYERNWLNVKLCFVASRATVPHLPVDSYQQCFPRFPALSLG</sequence>
<evidence type="ECO:0000313" key="2">
    <source>
        <dbReference type="EMBL" id="CAH2220288.1"/>
    </source>
</evidence>
<name>A0AAD1QZY5_PELCU</name>
<reference evidence="2" key="1">
    <citation type="submission" date="2022-03" db="EMBL/GenBank/DDBJ databases">
        <authorList>
            <person name="Alioto T."/>
            <person name="Alioto T."/>
            <person name="Gomez Garrido J."/>
        </authorList>
    </citation>
    <scope>NUCLEOTIDE SEQUENCE</scope>
</reference>
<evidence type="ECO:0000313" key="3">
    <source>
        <dbReference type="Proteomes" id="UP001295444"/>
    </source>
</evidence>
<keyword evidence="3" id="KW-1185">Reference proteome</keyword>
<protein>
    <submittedName>
        <fullName evidence="2">Uncharacterized protein</fullName>
    </submittedName>
</protein>